<evidence type="ECO:0008006" key="7">
    <source>
        <dbReference type="Google" id="ProtNLM"/>
    </source>
</evidence>
<evidence type="ECO:0000256" key="1">
    <source>
        <dbReference type="ARBA" id="ARBA00004194"/>
    </source>
</evidence>
<dbReference type="GO" id="GO:0045492">
    <property type="term" value="P:xylan biosynthetic process"/>
    <property type="evidence" value="ECO:0007669"/>
    <property type="project" value="InterPro"/>
</dbReference>
<keyword evidence="6" id="KW-1185">Reference proteome</keyword>
<dbReference type="Proteomes" id="UP001341281">
    <property type="component" value="Chromosome 01"/>
</dbReference>
<evidence type="ECO:0000313" key="5">
    <source>
        <dbReference type="EMBL" id="WVZ53349.1"/>
    </source>
</evidence>
<dbReference type="GO" id="GO:0000139">
    <property type="term" value="C:Golgi membrane"/>
    <property type="evidence" value="ECO:0007669"/>
    <property type="project" value="UniProtKB-SubCell"/>
</dbReference>
<gene>
    <name evidence="5" type="ORF">U9M48_004309</name>
</gene>
<evidence type="ECO:0000256" key="3">
    <source>
        <dbReference type="ARBA" id="ARBA00022989"/>
    </source>
</evidence>
<dbReference type="Pfam" id="PF21729">
    <property type="entry name" value="IRX15_IRX15L_GXM"/>
    <property type="match status" value="1"/>
</dbReference>
<dbReference type="InterPro" id="IPR006514">
    <property type="entry name" value="IRX15/GXM/AGM"/>
</dbReference>
<keyword evidence="2" id="KW-0812">Transmembrane</keyword>
<comment type="subcellular location">
    <subcellularLocation>
        <location evidence="1">Golgi apparatus membrane</location>
        <topology evidence="1">Single-pass membrane protein</topology>
    </subcellularLocation>
</comment>
<evidence type="ECO:0000313" key="6">
    <source>
        <dbReference type="Proteomes" id="UP001341281"/>
    </source>
</evidence>
<dbReference type="EMBL" id="CP144745">
    <property type="protein sequence ID" value="WVZ53349.1"/>
    <property type="molecule type" value="Genomic_DNA"/>
</dbReference>
<dbReference type="PANTHER" id="PTHR31444">
    <property type="entry name" value="OS11G0490100 PROTEIN"/>
    <property type="match status" value="1"/>
</dbReference>
<organism evidence="5 6">
    <name type="scientific">Paspalum notatum var. saurae</name>
    <dbReference type="NCBI Taxonomy" id="547442"/>
    <lineage>
        <taxon>Eukaryota</taxon>
        <taxon>Viridiplantae</taxon>
        <taxon>Streptophyta</taxon>
        <taxon>Embryophyta</taxon>
        <taxon>Tracheophyta</taxon>
        <taxon>Spermatophyta</taxon>
        <taxon>Magnoliopsida</taxon>
        <taxon>Liliopsida</taxon>
        <taxon>Poales</taxon>
        <taxon>Poaceae</taxon>
        <taxon>PACMAD clade</taxon>
        <taxon>Panicoideae</taxon>
        <taxon>Andropogonodae</taxon>
        <taxon>Paspaleae</taxon>
        <taxon>Paspalinae</taxon>
        <taxon>Paspalum</taxon>
    </lineage>
</organism>
<keyword evidence="4" id="KW-0472">Membrane</keyword>
<protein>
    <recommendedName>
        <fullName evidence="7">Polysaccharide biosynthesis domain-containing protein</fullName>
    </recommendedName>
</protein>
<accession>A0AAQ3PPT7</accession>
<reference evidence="5 6" key="1">
    <citation type="submission" date="2024-02" db="EMBL/GenBank/DDBJ databases">
        <title>High-quality chromosome-scale genome assembly of Pensacola bahiagrass (Paspalum notatum Flugge var. saurae).</title>
        <authorList>
            <person name="Vega J.M."/>
            <person name="Podio M."/>
            <person name="Orjuela J."/>
            <person name="Siena L.A."/>
            <person name="Pessino S.C."/>
            <person name="Combes M.C."/>
            <person name="Mariac C."/>
            <person name="Albertini E."/>
            <person name="Pupilli F."/>
            <person name="Ortiz J.P.A."/>
            <person name="Leblanc O."/>
        </authorList>
    </citation>
    <scope>NUCLEOTIDE SEQUENCE [LARGE SCALE GENOMIC DNA]</scope>
    <source>
        <strain evidence="5">R1</strain>
        <tissue evidence="5">Leaf</tissue>
    </source>
</reference>
<sequence length="91" mass="9959">MPAAFYEAEWDVVMVDAPPAPGDVYTAAVAARARRPGTGETDVLLHGVDVAAEDRFVRAFLCDGYLKEEAGRLRHFSVPSHRDKDAIPFCP</sequence>
<proteinExistence type="predicted"/>
<keyword evidence="3" id="KW-1133">Transmembrane helix</keyword>
<name>A0AAQ3PPT7_PASNO</name>
<evidence type="ECO:0000256" key="4">
    <source>
        <dbReference type="ARBA" id="ARBA00023136"/>
    </source>
</evidence>
<dbReference type="AlphaFoldDB" id="A0AAQ3PPT7"/>
<evidence type="ECO:0000256" key="2">
    <source>
        <dbReference type="ARBA" id="ARBA00022692"/>
    </source>
</evidence>